<proteinExistence type="predicted"/>
<dbReference type="InParanoid" id="G4YTA0"/>
<dbReference type="AlphaFoldDB" id="G4YTA0"/>
<accession>G4YTA0</accession>
<sequence>MAVCGTNESPPNIVASVEVSKIAIQTLPGELLRLQFISGSTIDDGPAWWSTSGGMGDDSVGPEEVNPFSSSTALRAPYIAASPAMENINDAARSQPSVGTTLCTLGHPRGLLSFLASRGSDLRNQKSTFKVGDKLTLPAAAQQSTTSKYRVAIGLSLSRRNTILFVFNKSSHPKWFYEAKGAMGAHEHQLIAYVLQTQAHGVAEELQWRRRGKVPDLCTTVICRHPSPRFAIKARQRSHRQGSAKSLARRDRALVATGADRQVAQTKTGDIPQSPLSSTGLSSEVPVTIVKQSGAVDTALDSPTTVQTLFPWRRDRGRQEPALDDKVLHLAIVLLVLDFVPHQIAAGFCLGDSPCMRFESEDQRVVRQSVTLLLDAIASPEVQHLFVSTLSVDGVTDQADVKISTKEQTREKFTQFMECLFSNVTRLLQMQTPRGPSPATLPVTSSESCTGVRREQRAQHEVGSNWRPIERCFGQGHAWKCQWILNTEGSSYNVSRDIGHESNSLRVFRVLPSGISSLAASIGGGWDIGDYVGGFVSSDKNQLELQVFACKHATGHDVQSVELDNTQASRANVRRLRLSLRTHGQDHSLEVHGEIDEASLSCISLVLGHEA</sequence>
<feature type="region of interest" description="Disordered" evidence="1">
    <location>
        <begin position="432"/>
        <end position="456"/>
    </location>
</feature>
<name>G4YTA0_PHYSP</name>
<gene>
    <name evidence="2" type="ORF">PHYSODRAFT_295589</name>
</gene>
<evidence type="ECO:0000256" key="1">
    <source>
        <dbReference type="SAM" id="MobiDB-lite"/>
    </source>
</evidence>
<evidence type="ECO:0000313" key="2">
    <source>
        <dbReference type="EMBL" id="EGZ23022.1"/>
    </source>
</evidence>
<evidence type="ECO:0000313" key="3">
    <source>
        <dbReference type="Proteomes" id="UP000002640"/>
    </source>
</evidence>
<dbReference type="RefSeq" id="XP_009518310.1">
    <property type="nucleotide sequence ID" value="XM_009520015.1"/>
</dbReference>
<protein>
    <submittedName>
        <fullName evidence="2">Uncharacterized protein</fullName>
    </submittedName>
</protein>
<dbReference type="EMBL" id="JH159152">
    <property type="protein sequence ID" value="EGZ23022.1"/>
    <property type="molecule type" value="Genomic_DNA"/>
</dbReference>
<reference evidence="2 3" key="1">
    <citation type="journal article" date="2006" name="Science">
        <title>Phytophthora genome sequences uncover evolutionary origins and mechanisms of pathogenesis.</title>
        <authorList>
            <person name="Tyler B.M."/>
            <person name="Tripathy S."/>
            <person name="Zhang X."/>
            <person name="Dehal P."/>
            <person name="Jiang R.H."/>
            <person name="Aerts A."/>
            <person name="Arredondo F.D."/>
            <person name="Baxter L."/>
            <person name="Bensasson D."/>
            <person name="Beynon J.L."/>
            <person name="Chapman J."/>
            <person name="Damasceno C.M."/>
            <person name="Dorrance A.E."/>
            <person name="Dou D."/>
            <person name="Dickerman A.W."/>
            <person name="Dubchak I.L."/>
            <person name="Garbelotto M."/>
            <person name="Gijzen M."/>
            <person name="Gordon S.G."/>
            <person name="Govers F."/>
            <person name="Grunwald N.J."/>
            <person name="Huang W."/>
            <person name="Ivors K.L."/>
            <person name="Jones R.W."/>
            <person name="Kamoun S."/>
            <person name="Krampis K."/>
            <person name="Lamour K.H."/>
            <person name="Lee M.K."/>
            <person name="McDonald W.H."/>
            <person name="Medina M."/>
            <person name="Meijer H.J."/>
            <person name="Nordberg E.K."/>
            <person name="Maclean D.J."/>
            <person name="Ospina-Giraldo M.D."/>
            <person name="Morris P.F."/>
            <person name="Phuntumart V."/>
            <person name="Putnam N.H."/>
            <person name="Rash S."/>
            <person name="Rose J.K."/>
            <person name="Sakihama Y."/>
            <person name="Salamov A.A."/>
            <person name="Savidor A."/>
            <person name="Scheuring C.F."/>
            <person name="Smith B.M."/>
            <person name="Sobral B.W."/>
            <person name="Terry A."/>
            <person name="Torto-Alalibo T.A."/>
            <person name="Win J."/>
            <person name="Xu Z."/>
            <person name="Zhang H."/>
            <person name="Grigoriev I.V."/>
            <person name="Rokhsar D.S."/>
            <person name="Boore J.L."/>
        </authorList>
    </citation>
    <scope>NUCLEOTIDE SEQUENCE [LARGE SCALE GENOMIC DNA]</scope>
    <source>
        <strain evidence="2 3">P6497</strain>
    </source>
</reference>
<keyword evidence="3" id="KW-1185">Reference proteome</keyword>
<dbReference type="GeneID" id="20641276"/>
<dbReference type="Proteomes" id="UP000002640">
    <property type="component" value="Unassembled WGS sequence"/>
</dbReference>
<dbReference type="KEGG" id="psoj:PHYSODRAFT_295589"/>
<organism evidence="2 3">
    <name type="scientific">Phytophthora sojae (strain P6497)</name>
    <name type="common">Soybean stem and root rot agent</name>
    <name type="synonym">Phytophthora megasperma f. sp. glycines</name>
    <dbReference type="NCBI Taxonomy" id="1094619"/>
    <lineage>
        <taxon>Eukaryota</taxon>
        <taxon>Sar</taxon>
        <taxon>Stramenopiles</taxon>
        <taxon>Oomycota</taxon>
        <taxon>Peronosporomycetes</taxon>
        <taxon>Peronosporales</taxon>
        <taxon>Peronosporaceae</taxon>
        <taxon>Phytophthora</taxon>
    </lineage>
</organism>